<reference evidence="2" key="1">
    <citation type="journal article" date="2014" name="Front. Microbiol.">
        <title>High frequency of phylogenetically diverse reductive dehalogenase-homologous genes in deep subseafloor sedimentary metagenomes.</title>
        <authorList>
            <person name="Kawai M."/>
            <person name="Futagami T."/>
            <person name="Toyoda A."/>
            <person name="Takaki Y."/>
            <person name="Nishi S."/>
            <person name="Hori S."/>
            <person name="Arai W."/>
            <person name="Tsubouchi T."/>
            <person name="Morono Y."/>
            <person name="Uchiyama I."/>
            <person name="Ito T."/>
            <person name="Fujiyama A."/>
            <person name="Inagaki F."/>
            <person name="Takami H."/>
        </authorList>
    </citation>
    <scope>NUCLEOTIDE SEQUENCE</scope>
    <source>
        <strain evidence="2">Expedition CK06-06</strain>
    </source>
</reference>
<comment type="caution">
    <text evidence="2">The sequence shown here is derived from an EMBL/GenBank/DDBJ whole genome shotgun (WGS) entry which is preliminary data.</text>
</comment>
<sequence>MTDFGRRVEAAAAANVLPKTGETIDEPVGCDGYYQAGWEGDRFTDNGDGTITDNATSLMWPKDAADAGLDMQTRAWADQIAHIEGLTFAGHSDWRMCNIVELQSILDWIQDHPDINSIIQNAQQKYPYVSTTAHGDTDKAWYWNYDYP</sequence>
<organism evidence="2">
    <name type="scientific">marine sediment metagenome</name>
    <dbReference type="NCBI Taxonomy" id="412755"/>
    <lineage>
        <taxon>unclassified sequences</taxon>
        <taxon>metagenomes</taxon>
        <taxon>ecological metagenomes</taxon>
    </lineage>
</organism>
<dbReference type="InterPro" id="IPR011460">
    <property type="entry name" value="Lcl_C"/>
</dbReference>
<dbReference type="Pfam" id="PF07603">
    <property type="entry name" value="Lcl_C"/>
    <property type="match status" value="1"/>
</dbReference>
<proteinExistence type="predicted"/>
<evidence type="ECO:0000259" key="1">
    <source>
        <dbReference type="Pfam" id="PF07603"/>
    </source>
</evidence>
<name>X0ZKD8_9ZZZZ</name>
<protein>
    <recommendedName>
        <fullName evidence="1">Lcl C-terminal domain-containing protein</fullName>
    </recommendedName>
</protein>
<dbReference type="AlphaFoldDB" id="X0ZKD8"/>
<feature type="non-terminal residue" evidence="2">
    <location>
        <position position="148"/>
    </location>
</feature>
<gene>
    <name evidence="2" type="ORF">S01H4_13993</name>
</gene>
<accession>X0ZKD8</accession>
<evidence type="ECO:0000313" key="2">
    <source>
        <dbReference type="EMBL" id="GAG58532.1"/>
    </source>
</evidence>
<feature type="domain" description="Lcl C-terminal" evidence="1">
    <location>
        <begin position="49"/>
        <end position="146"/>
    </location>
</feature>
<dbReference type="EMBL" id="BART01006147">
    <property type="protein sequence ID" value="GAG58532.1"/>
    <property type="molecule type" value="Genomic_DNA"/>
</dbReference>